<evidence type="ECO:0000313" key="2">
    <source>
        <dbReference type="Proteomes" id="UP000280696"/>
    </source>
</evidence>
<dbReference type="EMBL" id="RAYQ01000010">
    <property type="protein sequence ID" value="RKI91310.1"/>
    <property type="molecule type" value="Genomic_DNA"/>
</dbReference>
<evidence type="ECO:0008006" key="3">
    <source>
        <dbReference type="Google" id="ProtNLM"/>
    </source>
</evidence>
<comment type="caution">
    <text evidence="1">The sequence shown here is derived from an EMBL/GenBank/DDBJ whole genome shotgun (WGS) entry which is preliminary data.</text>
</comment>
<accession>A0A3A9AI92</accession>
<dbReference type="AlphaFoldDB" id="A0A3A9AI92"/>
<gene>
    <name evidence="1" type="ORF">D7V94_10430</name>
</gene>
<keyword evidence="2" id="KW-1185">Reference proteome</keyword>
<evidence type="ECO:0000313" key="1">
    <source>
        <dbReference type="EMBL" id="RKI91310.1"/>
    </source>
</evidence>
<proteinExistence type="predicted"/>
<organism evidence="1 2">
    <name type="scientific">Parablautia intestinalis</name>
    <dbReference type="NCBI Taxonomy" id="2320100"/>
    <lineage>
        <taxon>Bacteria</taxon>
        <taxon>Bacillati</taxon>
        <taxon>Bacillota</taxon>
        <taxon>Clostridia</taxon>
        <taxon>Lachnospirales</taxon>
        <taxon>Lachnospiraceae</taxon>
        <taxon>Parablautia</taxon>
    </lineage>
</organism>
<dbReference type="SUPFAM" id="SSF51735">
    <property type="entry name" value="NAD(P)-binding Rossmann-fold domains"/>
    <property type="match status" value="1"/>
</dbReference>
<protein>
    <recommendedName>
        <fullName evidence="3">SDR family NAD(P)-dependent oxidoreductase</fullName>
    </recommendedName>
</protein>
<dbReference type="Gene3D" id="3.40.50.720">
    <property type="entry name" value="NAD(P)-binding Rossmann-like Domain"/>
    <property type="match status" value="1"/>
</dbReference>
<reference evidence="1 2" key="1">
    <citation type="submission" date="2018-09" db="EMBL/GenBank/DDBJ databases">
        <title>Murine metabolic-syndrome-specific gut microbial biobank.</title>
        <authorList>
            <person name="Liu C."/>
        </authorList>
    </citation>
    <scope>NUCLEOTIDE SEQUENCE [LARGE SCALE GENOMIC DNA]</scope>
    <source>
        <strain evidence="1 2">0.1xD8-82</strain>
    </source>
</reference>
<sequence>MSSCLKCLLYHIRLWYNLITINETFCRYRQKKGTEIVMTEEKVCILTGSIGAKEYSMLEKYASQGCRIAFMDTNKELGKMIKEELERVYHVAVFFFHGTVESEEDRDIFFTAVEEMYGKTDYIICRDN</sequence>
<dbReference type="Proteomes" id="UP000280696">
    <property type="component" value="Unassembled WGS sequence"/>
</dbReference>
<name>A0A3A9AI92_9FIRM</name>
<dbReference type="InterPro" id="IPR036291">
    <property type="entry name" value="NAD(P)-bd_dom_sf"/>
</dbReference>